<dbReference type="EMBL" id="BTGD01000001">
    <property type="protein sequence ID" value="GMM53976.1"/>
    <property type="molecule type" value="Genomic_DNA"/>
</dbReference>
<evidence type="ECO:0000256" key="1">
    <source>
        <dbReference type="ARBA" id="ARBA00023002"/>
    </source>
</evidence>
<evidence type="ECO:0000313" key="6">
    <source>
        <dbReference type="EMBL" id="GMM53976.1"/>
    </source>
</evidence>
<dbReference type="AlphaFoldDB" id="A0AAV5RS41"/>
<feature type="domain" description="D-isomer specific 2-hydroxyacid dehydrogenase catalytic" evidence="4">
    <location>
        <begin position="73"/>
        <end position="378"/>
    </location>
</feature>
<dbReference type="GO" id="GO:0005829">
    <property type="term" value="C:cytosol"/>
    <property type="evidence" value="ECO:0007669"/>
    <property type="project" value="TreeGrafter"/>
</dbReference>
<dbReference type="InterPro" id="IPR050223">
    <property type="entry name" value="D-isomer_2-hydroxyacid_DH"/>
</dbReference>
<evidence type="ECO:0000256" key="3">
    <source>
        <dbReference type="RuleBase" id="RU003719"/>
    </source>
</evidence>
<reference evidence="6 7" key="1">
    <citation type="journal article" date="2023" name="Elife">
        <title>Identification of key yeast species and microbe-microbe interactions impacting larval growth of Drosophila in the wild.</title>
        <authorList>
            <person name="Mure A."/>
            <person name="Sugiura Y."/>
            <person name="Maeda R."/>
            <person name="Honda K."/>
            <person name="Sakurai N."/>
            <person name="Takahashi Y."/>
            <person name="Watada M."/>
            <person name="Katoh T."/>
            <person name="Gotoh A."/>
            <person name="Gotoh Y."/>
            <person name="Taniguchi I."/>
            <person name="Nakamura K."/>
            <person name="Hayashi T."/>
            <person name="Katayama T."/>
            <person name="Uemura T."/>
            <person name="Hattori Y."/>
        </authorList>
    </citation>
    <scope>NUCLEOTIDE SEQUENCE [LARGE SCALE GENOMIC DNA]</scope>
    <source>
        <strain evidence="6 7">KH-74</strain>
    </source>
</reference>
<keyword evidence="2" id="KW-0520">NAD</keyword>
<dbReference type="InterPro" id="IPR006140">
    <property type="entry name" value="D-isomer_DH_NAD-bd"/>
</dbReference>
<gene>
    <name evidence="6" type="ORF">DAKH74_005920</name>
</gene>
<keyword evidence="1 3" id="KW-0560">Oxidoreductase</keyword>
<dbReference type="GO" id="GO:0030267">
    <property type="term" value="F:glyoxylate reductase (NADPH) activity"/>
    <property type="evidence" value="ECO:0007669"/>
    <property type="project" value="TreeGrafter"/>
</dbReference>
<name>A0AAV5RS41_MAUHU</name>
<feature type="domain" description="D-isomer specific 2-hydroxyacid dehydrogenase NAD-binding" evidence="5">
    <location>
        <begin position="197"/>
        <end position="351"/>
    </location>
</feature>
<accession>A0AAV5RS41</accession>
<dbReference type="PANTHER" id="PTHR10996:SF178">
    <property type="entry name" value="2-HYDROXYACID DEHYDROGENASE YGL185C-RELATED"/>
    <property type="match status" value="1"/>
</dbReference>
<proteinExistence type="inferred from homology"/>
<evidence type="ECO:0000259" key="4">
    <source>
        <dbReference type="Pfam" id="PF00389"/>
    </source>
</evidence>
<dbReference type="Proteomes" id="UP001377567">
    <property type="component" value="Unassembled WGS sequence"/>
</dbReference>
<protein>
    <submittedName>
        <fullName evidence="6">Hydroxyacid dehydrogenase</fullName>
    </submittedName>
</protein>
<dbReference type="GO" id="GO:0051287">
    <property type="term" value="F:NAD binding"/>
    <property type="evidence" value="ECO:0007669"/>
    <property type="project" value="InterPro"/>
</dbReference>
<dbReference type="GO" id="GO:0016618">
    <property type="term" value="F:hydroxypyruvate reductase [NAD(P)H] activity"/>
    <property type="evidence" value="ECO:0007669"/>
    <property type="project" value="TreeGrafter"/>
</dbReference>
<dbReference type="Gene3D" id="3.40.50.720">
    <property type="entry name" value="NAD(P)-binding Rossmann-like Domain"/>
    <property type="match status" value="2"/>
</dbReference>
<dbReference type="SUPFAM" id="SSF52283">
    <property type="entry name" value="Formate/glycerate dehydrogenase catalytic domain-like"/>
    <property type="match status" value="1"/>
</dbReference>
<dbReference type="Pfam" id="PF02826">
    <property type="entry name" value="2-Hacid_dh_C"/>
    <property type="match status" value="1"/>
</dbReference>
<dbReference type="Pfam" id="PF00389">
    <property type="entry name" value="2-Hacid_dh"/>
    <property type="match status" value="1"/>
</dbReference>
<evidence type="ECO:0000313" key="7">
    <source>
        <dbReference type="Proteomes" id="UP001377567"/>
    </source>
</evidence>
<dbReference type="InterPro" id="IPR006139">
    <property type="entry name" value="D-isomer_2_OHA_DH_cat_dom"/>
</dbReference>
<dbReference type="InterPro" id="IPR036291">
    <property type="entry name" value="NAD(P)-bd_dom_sf"/>
</dbReference>
<evidence type="ECO:0000256" key="2">
    <source>
        <dbReference type="ARBA" id="ARBA00023027"/>
    </source>
</evidence>
<keyword evidence="7" id="KW-1185">Reference proteome</keyword>
<evidence type="ECO:0000259" key="5">
    <source>
        <dbReference type="Pfam" id="PF02826"/>
    </source>
</evidence>
<comment type="caution">
    <text evidence="6">The sequence shown here is derived from an EMBL/GenBank/DDBJ whole genome shotgun (WGS) entry which is preliminary data.</text>
</comment>
<comment type="similarity">
    <text evidence="3">Belongs to the D-isomer specific 2-hydroxyacid dehydrogenase family.</text>
</comment>
<organism evidence="6 7">
    <name type="scientific">Maudiozyma humilis</name>
    <name type="common">Sour dough yeast</name>
    <name type="synonym">Kazachstania humilis</name>
    <dbReference type="NCBI Taxonomy" id="51915"/>
    <lineage>
        <taxon>Eukaryota</taxon>
        <taxon>Fungi</taxon>
        <taxon>Dikarya</taxon>
        <taxon>Ascomycota</taxon>
        <taxon>Saccharomycotina</taxon>
        <taxon>Saccharomycetes</taxon>
        <taxon>Saccharomycetales</taxon>
        <taxon>Saccharomycetaceae</taxon>
        <taxon>Maudiozyma</taxon>
    </lineage>
</organism>
<dbReference type="SUPFAM" id="SSF51735">
    <property type="entry name" value="NAD(P)-binding Rossmann-fold domains"/>
    <property type="match status" value="1"/>
</dbReference>
<sequence>MASPQKTVLFVQEPAAESQVMASARFADHYTPLYYTLSDKEAFLAFLQAEERRGTNIVAIYGGFAAFAWIGGLTADIIEGAGFPLATLRCIVLCSRGYNGFDLECLRKHGIALYNYQDAIADAALPAFQVDQVSNDVADCALWHVLEGFRKFSYQQEVLRGDGNTLRARARIAGYDDLSRFAFGHEVAPADAPAGHYAESPRGKRCLVLGLGSIGTQVALKLQHGLGMEVHYAKRTPLGAELQARYGWPFHPLDATLLEGGVLQQFHAIVVALPLTPETHHLVDARFLAQCRGPELVLVNVGRGTIVDSGAAEAALRAGRLRHLGTDVFHDEPVVDAVLREDTRGTTCTPHDGSATIELFTQSCELALMNILRATEGQGETKAEEPGARLCRVA</sequence>
<dbReference type="PANTHER" id="PTHR10996">
    <property type="entry name" value="2-HYDROXYACID DEHYDROGENASE-RELATED"/>
    <property type="match status" value="1"/>
</dbReference>